<evidence type="ECO:0000313" key="2">
    <source>
        <dbReference type="EMBL" id="KVW94700.1"/>
    </source>
</evidence>
<dbReference type="RefSeq" id="WP_059756728.1">
    <property type="nucleotide sequence ID" value="NZ_LDUG01000033.1"/>
</dbReference>
<proteinExistence type="inferred from homology"/>
<sequence length="103" mass="10926">MNAVCLQVFVSEASRHHSKLTYEWLLDAAQGLGVSGGSAFLALAGFGRHGRHDAGFFELAGELPVVVEFFVDAALADQLLKVIADAGLKLVYARLPAEIGVTL</sequence>
<dbReference type="STRING" id="1123392.GCA_000376425_01300"/>
<dbReference type="Proteomes" id="UP000064243">
    <property type="component" value="Unassembled WGS sequence"/>
</dbReference>
<name>A0A106BLK5_THIDE</name>
<reference evidence="2 3" key="1">
    <citation type="journal article" date="2015" name="Appl. Environ. Microbiol.">
        <title>Aerobic and Anaerobic Thiosulfate Oxidation by a Cold-Adapted, Subglacial Chemoautotroph.</title>
        <authorList>
            <person name="Harrold Z.R."/>
            <person name="Skidmore M.L."/>
            <person name="Hamilton T.L."/>
            <person name="Desch L."/>
            <person name="Amada K."/>
            <person name="van Gelder W."/>
            <person name="Glover K."/>
            <person name="Roden E.E."/>
            <person name="Boyd E.S."/>
        </authorList>
    </citation>
    <scope>NUCLEOTIDE SEQUENCE [LARGE SCALE GENOMIC DNA]</scope>
    <source>
        <strain evidence="2 3">RG</strain>
    </source>
</reference>
<dbReference type="OrthoDB" id="5339790at2"/>
<dbReference type="Pfam" id="PF02641">
    <property type="entry name" value="DUF190"/>
    <property type="match status" value="1"/>
</dbReference>
<evidence type="ECO:0000256" key="1">
    <source>
        <dbReference type="ARBA" id="ARBA00010554"/>
    </source>
</evidence>
<dbReference type="PATRIC" id="fig|36861.3.peg.2124"/>
<organism evidence="2 3">
    <name type="scientific">Thiobacillus denitrificans</name>
    <dbReference type="NCBI Taxonomy" id="36861"/>
    <lineage>
        <taxon>Bacteria</taxon>
        <taxon>Pseudomonadati</taxon>
        <taxon>Pseudomonadota</taxon>
        <taxon>Betaproteobacteria</taxon>
        <taxon>Nitrosomonadales</taxon>
        <taxon>Thiobacillaceae</taxon>
        <taxon>Thiobacillus</taxon>
    </lineage>
</organism>
<evidence type="ECO:0000313" key="3">
    <source>
        <dbReference type="Proteomes" id="UP000064243"/>
    </source>
</evidence>
<dbReference type="InterPro" id="IPR015867">
    <property type="entry name" value="N-reg_PII/ATP_PRibTrfase_C"/>
</dbReference>
<dbReference type="Gene3D" id="3.30.70.120">
    <property type="match status" value="1"/>
</dbReference>
<gene>
    <name evidence="2" type="ORF">ABW22_11720</name>
</gene>
<dbReference type="AlphaFoldDB" id="A0A106BLK5"/>
<dbReference type="EMBL" id="LDUG01000033">
    <property type="protein sequence ID" value="KVW94700.1"/>
    <property type="molecule type" value="Genomic_DNA"/>
</dbReference>
<dbReference type="InterPro" id="IPR011322">
    <property type="entry name" value="N-reg_PII-like_a/b"/>
</dbReference>
<accession>A0A106BLK5</accession>
<comment type="caution">
    <text evidence="2">The sequence shown here is derived from an EMBL/GenBank/DDBJ whole genome shotgun (WGS) entry which is preliminary data.</text>
</comment>
<comment type="similarity">
    <text evidence="1">Belongs to the UPF0166 family.</text>
</comment>
<dbReference type="SUPFAM" id="SSF54913">
    <property type="entry name" value="GlnB-like"/>
    <property type="match status" value="1"/>
</dbReference>
<dbReference type="InterPro" id="IPR003793">
    <property type="entry name" value="UPF0166"/>
</dbReference>
<protein>
    <submittedName>
        <fullName evidence="2">Uncharacterized protein</fullName>
    </submittedName>
</protein>
<keyword evidence="3" id="KW-1185">Reference proteome</keyword>